<reference evidence="1" key="1">
    <citation type="journal article" date="2011" name="PLoS Biol.">
        <title>Gene gain and loss during evolution of obligate parasitism in the white rust pathogen of Arabidopsis thaliana.</title>
        <authorList>
            <person name="Kemen E."/>
            <person name="Gardiner A."/>
            <person name="Schultz-Larsen T."/>
            <person name="Kemen A.C."/>
            <person name="Balmuth A.L."/>
            <person name="Robert-Seilaniantz A."/>
            <person name="Bailey K."/>
            <person name="Holub E."/>
            <person name="Studholme D.J."/>
            <person name="Maclean D."/>
            <person name="Jones J.D."/>
        </authorList>
    </citation>
    <scope>NUCLEOTIDE SEQUENCE</scope>
</reference>
<dbReference type="HOGENOM" id="CLU_2799286_0_0_1"/>
<proteinExistence type="predicted"/>
<evidence type="ECO:0000313" key="1">
    <source>
        <dbReference type="EMBL" id="CCA20810.1"/>
    </source>
</evidence>
<protein>
    <submittedName>
        <fullName evidence="1">AlNc14C104G6142 protein</fullName>
    </submittedName>
</protein>
<sequence length="68" mass="7989">MYSLENRIFRQRQNEKTCSLDTIEAHIRNEMNKLVERAVLLHLIARGFKANTVAAVRLPTYFKSLKLK</sequence>
<dbReference type="AlphaFoldDB" id="F0WHT5"/>
<accession>F0WHT5</accession>
<name>F0WHT5_9STRA</name>
<organism evidence="1">
    <name type="scientific">Albugo laibachii Nc14</name>
    <dbReference type="NCBI Taxonomy" id="890382"/>
    <lineage>
        <taxon>Eukaryota</taxon>
        <taxon>Sar</taxon>
        <taxon>Stramenopiles</taxon>
        <taxon>Oomycota</taxon>
        <taxon>Peronosporomycetes</taxon>
        <taxon>Albuginales</taxon>
        <taxon>Albuginaceae</taxon>
        <taxon>Albugo</taxon>
    </lineage>
</organism>
<dbReference type="EMBL" id="FR824149">
    <property type="protein sequence ID" value="CCA20810.1"/>
    <property type="molecule type" value="Genomic_DNA"/>
</dbReference>
<gene>
    <name evidence="1" type="primary">AlNc14C104G6142</name>
    <name evidence="1" type="ORF">ALNC14_069530</name>
</gene>
<reference evidence="1" key="2">
    <citation type="submission" date="2011-02" db="EMBL/GenBank/DDBJ databases">
        <authorList>
            <person name="MacLean D."/>
        </authorList>
    </citation>
    <scope>NUCLEOTIDE SEQUENCE</scope>
</reference>